<name>A0ABT5U387_9GAMM</name>
<evidence type="ECO:0008006" key="5">
    <source>
        <dbReference type="Google" id="ProtNLM"/>
    </source>
</evidence>
<dbReference type="RefSeq" id="WP_274687196.1">
    <property type="nucleotide sequence ID" value="NZ_JAPMOU010000002.1"/>
</dbReference>
<gene>
    <name evidence="3" type="ORF">ORQ98_02475</name>
</gene>
<evidence type="ECO:0000313" key="4">
    <source>
        <dbReference type="Proteomes" id="UP001528823"/>
    </source>
</evidence>
<feature type="chain" id="PRO_5046586915" description="PEP-CTERM sorting domain-containing protein" evidence="2">
    <location>
        <begin position="22"/>
        <end position="228"/>
    </location>
</feature>
<keyword evidence="2" id="KW-0732">Signal</keyword>
<evidence type="ECO:0000256" key="1">
    <source>
        <dbReference type="SAM" id="Phobius"/>
    </source>
</evidence>
<feature type="signal peptide" evidence="2">
    <location>
        <begin position="1"/>
        <end position="21"/>
    </location>
</feature>
<keyword evidence="1" id="KW-0812">Transmembrane</keyword>
<dbReference type="Proteomes" id="UP001528823">
    <property type="component" value="Unassembled WGS sequence"/>
</dbReference>
<keyword evidence="1" id="KW-0472">Membrane</keyword>
<reference evidence="3 4" key="1">
    <citation type="submission" date="2022-11" db="EMBL/GenBank/DDBJ databases">
        <title>Spartinivicinus poritis sp. nov., isolated from scleractinian coral Porites lutea.</title>
        <authorList>
            <person name="Zhang G."/>
            <person name="Cai L."/>
            <person name="Wei Q."/>
        </authorList>
    </citation>
    <scope>NUCLEOTIDE SEQUENCE [LARGE SCALE GENOMIC DNA]</scope>
    <source>
        <strain evidence="3 4">A2-2</strain>
    </source>
</reference>
<feature type="transmembrane region" description="Helical" evidence="1">
    <location>
        <begin position="202"/>
        <end position="220"/>
    </location>
</feature>
<keyword evidence="1" id="KW-1133">Transmembrane helix</keyword>
<keyword evidence="4" id="KW-1185">Reference proteome</keyword>
<accession>A0ABT5U387</accession>
<organism evidence="3 4">
    <name type="scientific">Spartinivicinus poritis</name>
    <dbReference type="NCBI Taxonomy" id="2994640"/>
    <lineage>
        <taxon>Bacteria</taxon>
        <taxon>Pseudomonadati</taxon>
        <taxon>Pseudomonadota</taxon>
        <taxon>Gammaproteobacteria</taxon>
        <taxon>Oceanospirillales</taxon>
        <taxon>Zooshikellaceae</taxon>
        <taxon>Spartinivicinus</taxon>
    </lineage>
</organism>
<evidence type="ECO:0000256" key="2">
    <source>
        <dbReference type="SAM" id="SignalP"/>
    </source>
</evidence>
<dbReference type="EMBL" id="JAPMOU010000002">
    <property type="protein sequence ID" value="MDE1460826.1"/>
    <property type="molecule type" value="Genomic_DNA"/>
</dbReference>
<proteinExistence type="predicted"/>
<evidence type="ECO:0000313" key="3">
    <source>
        <dbReference type="EMBL" id="MDE1460826.1"/>
    </source>
</evidence>
<sequence>MNLIKASACVAFCSITSLSHASLIDFTGGTVHLFNGGAAVTDKSTNYQEVDYYVEDGVKFDFIGPSGTASSYNIGNYYGVENDVIHGHWSAGPYGDMESIVVNMLDGSAFDLNYFKITTNTSNGGGPASGNEKVYLNALADGVNISFSMLLPSDDWGFNGPNAEIYLGTEFDNISAFSITYEASAVGFGMDEFFIDEEPTPIPAPISILSLALGLAGLTLNRKKTNRK</sequence>
<protein>
    <recommendedName>
        <fullName evidence="5">PEP-CTERM sorting domain-containing protein</fullName>
    </recommendedName>
</protein>
<comment type="caution">
    <text evidence="3">The sequence shown here is derived from an EMBL/GenBank/DDBJ whole genome shotgun (WGS) entry which is preliminary data.</text>
</comment>